<dbReference type="PANTHER" id="PTHR42987:SF8">
    <property type="entry name" value="PROTEINASE"/>
    <property type="match status" value="1"/>
</dbReference>
<feature type="domain" description="Peptidase S49" evidence="6">
    <location>
        <begin position="128"/>
        <end position="274"/>
    </location>
</feature>
<evidence type="ECO:0000256" key="5">
    <source>
        <dbReference type="SAM" id="Phobius"/>
    </source>
</evidence>
<dbReference type="GO" id="GO:0006508">
    <property type="term" value="P:proteolysis"/>
    <property type="evidence" value="ECO:0007669"/>
    <property type="project" value="UniProtKB-KW"/>
</dbReference>
<feature type="transmembrane region" description="Helical" evidence="5">
    <location>
        <begin position="31"/>
        <end position="50"/>
    </location>
</feature>
<dbReference type="RefSeq" id="WP_207249262.1">
    <property type="nucleotide sequence ID" value="NZ_JAFMPM010000005.1"/>
</dbReference>
<keyword evidence="2" id="KW-0645">Protease</keyword>
<keyword evidence="4" id="KW-0720">Serine protease</keyword>
<keyword evidence="5" id="KW-0472">Membrane</keyword>
<organism evidence="8">
    <name type="scientific">Thiothrix fructosivorans</name>
    <dbReference type="NCBI Taxonomy" id="111770"/>
    <lineage>
        <taxon>Bacteria</taxon>
        <taxon>Pseudomonadati</taxon>
        <taxon>Pseudomonadota</taxon>
        <taxon>Gammaproteobacteria</taxon>
        <taxon>Thiotrichales</taxon>
        <taxon>Thiotrichaceae</taxon>
        <taxon>Thiothrix</taxon>
    </lineage>
</organism>
<keyword evidence="3" id="KW-0378">Hydrolase</keyword>
<dbReference type="EMBL" id="JAFMPM010000005">
    <property type="protein sequence ID" value="MBO0611746.1"/>
    <property type="molecule type" value="Genomic_DNA"/>
</dbReference>
<dbReference type="SUPFAM" id="SSF52096">
    <property type="entry name" value="ClpP/crotonase"/>
    <property type="match status" value="1"/>
</dbReference>
<dbReference type="CDD" id="cd07023">
    <property type="entry name" value="S49_Sppa_N_C"/>
    <property type="match status" value="1"/>
</dbReference>
<dbReference type="AlphaFoldDB" id="A0A8B0SGW3"/>
<geneLocation type="plasmid" evidence="7">
    <name>pTfr446</name>
</geneLocation>
<dbReference type="Gene3D" id="6.20.330.10">
    <property type="match status" value="1"/>
</dbReference>
<dbReference type="GO" id="GO:0008236">
    <property type="term" value="F:serine-type peptidase activity"/>
    <property type="evidence" value="ECO:0007669"/>
    <property type="project" value="UniProtKB-KW"/>
</dbReference>
<dbReference type="EMBL" id="CP072748">
    <property type="protein sequence ID" value="QTX10596.1"/>
    <property type="molecule type" value="Genomic_DNA"/>
</dbReference>
<evidence type="ECO:0000259" key="6">
    <source>
        <dbReference type="Pfam" id="PF01343"/>
    </source>
</evidence>
<keyword evidence="7" id="KW-0614">Plasmid</keyword>
<keyword evidence="5" id="KW-0812">Transmembrane</keyword>
<name>A0A8B0SGW3_9GAMM</name>
<evidence type="ECO:0000313" key="8">
    <source>
        <dbReference type="EMBL" id="QTX10596.1"/>
    </source>
</evidence>
<evidence type="ECO:0000313" key="9">
    <source>
        <dbReference type="Proteomes" id="UP000664466"/>
    </source>
</evidence>
<reference evidence="7 9" key="1">
    <citation type="submission" date="2021-03" db="EMBL/GenBank/DDBJ databases">
        <title>Draft genome and methylome analysis of Thiotrix fructosivoruns ATCC 49748.</title>
        <authorList>
            <person name="Fomenkov A."/>
            <person name="Grabovich M.Y."/>
            <person name="Roberts R.J."/>
        </authorList>
    </citation>
    <scope>NUCLEOTIDE SEQUENCE [LARGE SCALE GENOMIC DNA]</scope>
    <source>
        <strain evidence="7 9">ATCC 49748</strain>
        <plasmid evidence="7">pTfr446</plasmid>
    </source>
</reference>
<evidence type="ECO:0000256" key="3">
    <source>
        <dbReference type="ARBA" id="ARBA00022801"/>
    </source>
</evidence>
<dbReference type="InterPro" id="IPR029045">
    <property type="entry name" value="ClpP/crotonase-like_dom_sf"/>
</dbReference>
<evidence type="ECO:0000256" key="1">
    <source>
        <dbReference type="ARBA" id="ARBA00008683"/>
    </source>
</evidence>
<sequence>MIPEETQAIQALKDVAMEGIKEQRRARRWGIFFKLFFVAYLLIGLFALLGSGASNSKLALDGDITAVVDINGVIMDGAEASGDLIIPALKEAFEHEKTKGVILRINSPGGSPVQSGIINDEIRRLKAAHKEIPVYAVVSDLCASGGYYIAVAADKIYADKASIVGSIGVRMDNFGAVGLMEKLGVERRLYTAGANKGMLDPFLPENATQVAHVNNMLNTTHQQFINVVKEGRGERLQNNPDIFSGLFWTGEDAIKLGLIDGLGSDAYVARELIKAEEMVNFTTEKDLLQRLSERVETSAKALMSMDATPRTVLR</sequence>
<gene>
    <name evidence="8" type="ORF">J1836_018845</name>
    <name evidence="7" type="ORF">J1836_02220</name>
</gene>
<dbReference type="Gene3D" id="3.90.226.10">
    <property type="entry name" value="2-enoyl-CoA Hydratase, Chain A, domain 1"/>
    <property type="match status" value="1"/>
</dbReference>
<dbReference type="Pfam" id="PF01343">
    <property type="entry name" value="Peptidase_S49"/>
    <property type="match status" value="1"/>
</dbReference>
<evidence type="ECO:0000256" key="4">
    <source>
        <dbReference type="ARBA" id="ARBA00022825"/>
    </source>
</evidence>
<keyword evidence="9" id="KW-1185">Reference proteome</keyword>
<dbReference type="Proteomes" id="UP000664466">
    <property type="component" value="Unassembled WGS sequence"/>
</dbReference>
<evidence type="ECO:0000313" key="7">
    <source>
        <dbReference type="EMBL" id="MBO0611746.1"/>
    </source>
</evidence>
<reference evidence="8" key="2">
    <citation type="submission" date="2021-04" db="EMBL/GenBank/DDBJ databases">
        <title>Complete Genome and methylome analysis of Thiothrix fructosivorans ATCC 49748.</title>
        <authorList>
            <person name="Fomenkov A."/>
            <person name="Sun L."/>
            <person name="Vincze T."/>
            <person name="Grabovich M.Y."/>
            <person name="Roberts R.J."/>
        </authorList>
    </citation>
    <scope>NUCLEOTIDE SEQUENCE</scope>
    <source>
        <strain evidence="8">ATCC 49748</strain>
    </source>
</reference>
<dbReference type="InterPro" id="IPR002142">
    <property type="entry name" value="Peptidase_S49"/>
</dbReference>
<proteinExistence type="inferred from homology"/>
<dbReference type="InterPro" id="IPR047272">
    <property type="entry name" value="S49_SppA_C"/>
</dbReference>
<dbReference type="PANTHER" id="PTHR42987">
    <property type="entry name" value="PEPTIDASE S49"/>
    <property type="match status" value="1"/>
</dbReference>
<evidence type="ECO:0000256" key="2">
    <source>
        <dbReference type="ARBA" id="ARBA00022670"/>
    </source>
</evidence>
<keyword evidence="5" id="KW-1133">Transmembrane helix</keyword>
<protein>
    <submittedName>
        <fullName evidence="8">S49 family peptidase</fullName>
    </submittedName>
</protein>
<comment type="similarity">
    <text evidence="1">Belongs to the peptidase S49 family.</text>
</comment>
<accession>A0A8B0SGW3</accession>